<dbReference type="AlphaFoldDB" id="A0AA88EF83"/>
<dbReference type="EMBL" id="BTGU01001151">
    <property type="protein sequence ID" value="GMN70457.1"/>
    <property type="molecule type" value="Genomic_DNA"/>
</dbReference>
<feature type="region of interest" description="Disordered" evidence="1">
    <location>
        <begin position="418"/>
        <end position="458"/>
    </location>
</feature>
<dbReference type="EMBL" id="BTGU01001150">
    <property type="protein sequence ID" value="GMN70454.1"/>
    <property type="molecule type" value="Genomic_DNA"/>
</dbReference>
<keyword evidence="6" id="KW-1185">Reference proteome</keyword>
<name>A0AA88EF83_FICCA</name>
<dbReference type="EMBL" id="BTGU01001149">
    <property type="protein sequence ID" value="GMN70441.1"/>
    <property type="molecule type" value="Genomic_DNA"/>
</dbReference>
<evidence type="ECO:0000313" key="2">
    <source>
        <dbReference type="EMBL" id="GMN70441.1"/>
    </source>
</evidence>
<dbReference type="Proteomes" id="UP001187192">
    <property type="component" value="Unassembled WGS sequence"/>
</dbReference>
<evidence type="ECO:0000313" key="5">
    <source>
        <dbReference type="EMBL" id="GMN70470.1"/>
    </source>
</evidence>
<evidence type="ECO:0000313" key="3">
    <source>
        <dbReference type="EMBL" id="GMN70454.1"/>
    </source>
</evidence>
<evidence type="ECO:0000256" key="1">
    <source>
        <dbReference type="SAM" id="MobiDB-lite"/>
    </source>
</evidence>
<dbReference type="EMBL" id="BTGU01001152">
    <property type="protein sequence ID" value="GMN70470.1"/>
    <property type="molecule type" value="Genomic_DNA"/>
</dbReference>
<reference evidence="2" key="1">
    <citation type="submission" date="2023-07" db="EMBL/GenBank/DDBJ databases">
        <title>draft genome sequence of fig (Ficus carica).</title>
        <authorList>
            <person name="Takahashi T."/>
            <person name="Nishimura K."/>
        </authorList>
    </citation>
    <scope>NUCLEOTIDE SEQUENCE</scope>
</reference>
<organism evidence="2 6">
    <name type="scientific">Ficus carica</name>
    <name type="common">Common fig</name>
    <dbReference type="NCBI Taxonomy" id="3494"/>
    <lineage>
        <taxon>Eukaryota</taxon>
        <taxon>Viridiplantae</taxon>
        <taxon>Streptophyta</taxon>
        <taxon>Embryophyta</taxon>
        <taxon>Tracheophyta</taxon>
        <taxon>Spermatophyta</taxon>
        <taxon>Magnoliopsida</taxon>
        <taxon>eudicotyledons</taxon>
        <taxon>Gunneridae</taxon>
        <taxon>Pentapetalae</taxon>
        <taxon>rosids</taxon>
        <taxon>fabids</taxon>
        <taxon>Rosales</taxon>
        <taxon>Moraceae</taxon>
        <taxon>Ficeae</taxon>
        <taxon>Ficus</taxon>
    </lineage>
</organism>
<sequence length="458" mass="50307">MRNSTSRVAFFCPSPIVIVRQIKPIAQTHSLANPYSGDMPNNIINYLDFFDQSIVMWVEKLVGFITGEAASPKAVPFRISGSSHVLSWRPGECIDRTFLQEFWAVMQLQLYRVPPLNFLLHFGVLLCYTPQVRKEQFLTCMMVLSKRSKYPFKGSFSPCLILNKYEVSFFLVFALRNTTKKASDNCLNESSTPVSVFALQVLINVRGAIIRSYGRHFKSSRVRCSHHCGVKGGSTCRATAEVCFLAADVGHVFSGQLGVWRPIPHGMLELLTKSPYCGDSLSTHTDHHCLAAKESTASSSRVGWGSVPQNSLKALASIQMISIKFWTFLVRIFVYVGFRGAHVLDGLPSALGTVRGRVLVALVVLVGLLFHVLSKGPPSNAKILMPKIFDTTLDGSTRRDPPCTIMLHLVAYKSEAPQSKNDTSGVSAKGTPMLKSAFPTGSSARVTLMGRIPSDPGG</sequence>
<evidence type="ECO:0000313" key="4">
    <source>
        <dbReference type="EMBL" id="GMN70457.1"/>
    </source>
</evidence>
<protein>
    <submittedName>
        <fullName evidence="2">Uncharacterized protein</fullName>
    </submittedName>
</protein>
<accession>A0AA88EF83</accession>
<gene>
    <name evidence="2" type="ORF">TIFTF001_039483</name>
    <name evidence="3" type="ORF">TIFTF001_039491</name>
    <name evidence="4" type="ORF">TIFTF001_039499</name>
    <name evidence="5" type="ORF">TIFTF001_039507</name>
</gene>
<proteinExistence type="predicted"/>
<comment type="caution">
    <text evidence="2">The sequence shown here is derived from an EMBL/GenBank/DDBJ whole genome shotgun (WGS) entry which is preliminary data.</text>
</comment>
<evidence type="ECO:0000313" key="6">
    <source>
        <dbReference type="Proteomes" id="UP001187192"/>
    </source>
</evidence>